<dbReference type="PANTHER" id="PTHR32309:SF13">
    <property type="entry name" value="FERRIC ENTEROBACTIN TRANSPORT PROTEIN FEPE"/>
    <property type="match status" value="1"/>
</dbReference>
<evidence type="ECO:0000256" key="2">
    <source>
        <dbReference type="ARBA" id="ARBA00006683"/>
    </source>
</evidence>
<feature type="region of interest" description="Disordered" evidence="7">
    <location>
        <begin position="227"/>
        <end position="253"/>
    </location>
</feature>
<dbReference type="Pfam" id="PF02706">
    <property type="entry name" value="Wzz"/>
    <property type="match status" value="1"/>
</dbReference>
<dbReference type="GO" id="GO:0005886">
    <property type="term" value="C:plasma membrane"/>
    <property type="evidence" value="ECO:0007669"/>
    <property type="project" value="UniProtKB-SubCell"/>
</dbReference>
<comment type="similarity">
    <text evidence="2">Belongs to the CpsC/CapA family.</text>
</comment>
<keyword evidence="4 8" id="KW-0812">Transmembrane</keyword>
<evidence type="ECO:0000256" key="5">
    <source>
        <dbReference type="ARBA" id="ARBA00022989"/>
    </source>
</evidence>
<dbReference type="RefSeq" id="WP_145083710.1">
    <property type="nucleotide sequence ID" value="NZ_JBCFAR010000003.1"/>
</dbReference>
<evidence type="ECO:0000259" key="9">
    <source>
        <dbReference type="Pfam" id="PF02706"/>
    </source>
</evidence>
<accession>A0A562J849</accession>
<organism evidence="11 12">
    <name type="scientific">Sedimentibacter saalensis</name>
    <dbReference type="NCBI Taxonomy" id="130788"/>
    <lineage>
        <taxon>Bacteria</taxon>
        <taxon>Bacillati</taxon>
        <taxon>Bacillota</taxon>
        <taxon>Tissierellia</taxon>
        <taxon>Sedimentibacter</taxon>
    </lineage>
</organism>
<gene>
    <name evidence="11" type="ORF">LY60_02359</name>
</gene>
<proteinExistence type="inferred from homology"/>
<dbReference type="GO" id="GO:0004713">
    <property type="term" value="F:protein tyrosine kinase activity"/>
    <property type="evidence" value="ECO:0007669"/>
    <property type="project" value="TreeGrafter"/>
</dbReference>
<keyword evidence="5 8" id="KW-1133">Transmembrane helix</keyword>
<dbReference type="Proteomes" id="UP000315343">
    <property type="component" value="Unassembled WGS sequence"/>
</dbReference>
<name>A0A562J849_9FIRM</name>
<evidence type="ECO:0000256" key="6">
    <source>
        <dbReference type="ARBA" id="ARBA00023136"/>
    </source>
</evidence>
<evidence type="ECO:0000256" key="7">
    <source>
        <dbReference type="SAM" id="MobiDB-lite"/>
    </source>
</evidence>
<dbReference type="AlphaFoldDB" id="A0A562J849"/>
<comment type="caution">
    <text evidence="11">The sequence shown here is derived from an EMBL/GenBank/DDBJ whole genome shotgun (WGS) entry which is preliminary data.</text>
</comment>
<feature type="transmembrane region" description="Helical" evidence="8">
    <location>
        <begin position="22"/>
        <end position="45"/>
    </location>
</feature>
<evidence type="ECO:0000259" key="10">
    <source>
        <dbReference type="Pfam" id="PF13807"/>
    </source>
</evidence>
<evidence type="ECO:0000256" key="8">
    <source>
        <dbReference type="SAM" id="Phobius"/>
    </source>
</evidence>
<dbReference type="InterPro" id="IPR050445">
    <property type="entry name" value="Bact_polysacc_biosynth/exp"/>
</dbReference>
<evidence type="ECO:0000256" key="1">
    <source>
        <dbReference type="ARBA" id="ARBA00004651"/>
    </source>
</evidence>
<dbReference type="Pfam" id="PF13807">
    <property type="entry name" value="GNVR"/>
    <property type="match status" value="1"/>
</dbReference>
<feature type="domain" description="Tyrosine-protein kinase G-rich" evidence="10">
    <location>
        <begin position="147"/>
        <end position="196"/>
    </location>
</feature>
<dbReference type="PANTHER" id="PTHR32309">
    <property type="entry name" value="TYROSINE-PROTEIN KINASE"/>
    <property type="match status" value="1"/>
</dbReference>
<dbReference type="InterPro" id="IPR032807">
    <property type="entry name" value="GNVR"/>
</dbReference>
<evidence type="ECO:0000313" key="11">
    <source>
        <dbReference type="EMBL" id="TWH79381.1"/>
    </source>
</evidence>
<dbReference type="InterPro" id="IPR003856">
    <property type="entry name" value="LPS_length_determ_N"/>
</dbReference>
<keyword evidence="12" id="KW-1185">Reference proteome</keyword>
<keyword evidence="6 8" id="KW-0472">Membrane</keyword>
<reference evidence="11 12" key="1">
    <citation type="submission" date="2019-07" db="EMBL/GenBank/DDBJ databases">
        <title>Genomic Encyclopedia of Type Strains, Phase I: the one thousand microbial genomes (KMG-I) project.</title>
        <authorList>
            <person name="Kyrpides N."/>
        </authorList>
    </citation>
    <scope>NUCLEOTIDE SEQUENCE [LARGE SCALE GENOMIC DNA]</scope>
    <source>
        <strain evidence="11 12">DSM 13558</strain>
    </source>
</reference>
<dbReference type="OrthoDB" id="2360475at2"/>
<protein>
    <submittedName>
        <fullName evidence="11">Capsular polysaccharide biosynthesis protein</fullName>
    </submittedName>
</protein>
<comment type="subcellular location">
    <subcellularLocation>
        <location evidence="1">Cell membrane</location>
        <topology evidence="1">Multi-pass membrane protein</topology>
    </subcellularLocation>
</comment>
<sequence>MYENEDYDVIELREIFLILKKYLVPVIIVPIIFAVIGALVSIYLINPVYEASTTLIVRQNKDSNEEINITDVNLGKSLVYTYAEMAKSNTVLENTRNSLKLNELNGDSISVSPVKDTQILKVSVQNTSPQLAMDIANTLVEEFTVEIVRITKSDNVAVVDYATLPGSPIKPNKVMNTAIAAVLGEMIVLLIIFLKEYLDNTIKSEKDIEKYLGVAVIGTIPNFNQGGEKTNGKIQSKRRSEVSHSRSVQENCN</sequence>
<feature type="domain" description="Polysaccharide chain length determinant N-terminal" evidence="9">
    <location>
        <begin position="10"/>
        <end position="98"/>
    </location>
</feature>
<evidence type="ECO:0000256" key="3">
    <source>
        <dbReference type="ARBA" id="ARBA00022475"/>
    </source>
</evidence>
<dbReference type="EMBL" id="VLKH01000006">
    <property type="protein sequence ID" value="TWH79381.1"/>
    <property type="molecule type" value="Genomic_DNA"/>
</dbReference>
<evidence type="ECO:0000313" key="12">
    <source>
        <dbReference type="Proteomes" id="UP000315343"/>
    </source>
</evidence>
<keyword evidence="3" id="KW-1003">Cell membrane</keyword>
<feature type="transmembrane region" description="Helical" evidence="8">
    <location>
        <begin position="174"/>
        <end position="194"/>
    </location>
</feature>
<evidence type="ECO:0000256" key="4">
    <source>
        <dbReference type="ARBA" id="ARBA00022692"/>
    </source>
</evidence>